<evidence type="ECO:0000256" key="1">
    <source>
        <dbReference type="SAM" id="SignalP"/>
    </source>
</evidence>
<dbReference type="AlphaFoldDB" id="A0A4U6WZI7"/>
<protein>
    <submittedName>
        <fullName evidence="2">Uncharacterized protein</fullName>
    </submittedName>
</protein>
<reference evidence="2 3" key="1">
    <citation type="journal article" date="2019" name="PLoS ONE">
        <title>Comparative genome analysis indicates high evolutionary potential of pathogenicity genes in Colletotrichum tanaceti.</title>
        <authorList>
            <person name="Lelwala R.V."/>
            <person name="Korhonen P.K."/>
            <person name="Young N.D."/>
            <person name="Scott J.B."/>
            <person name="Ades P.A."/>
            <person name="Gasser R.B."/>
            <person name="Taylor P.W.J."/>
        </authorList>
    </citation>
    <scope>NUCLEOTIDE SEQUENCE [LARGE SCALE GENOMIC DNA]</scope>
    <source>
        <strain evidence="2">BRIP57314</strain>
    </source>
</reference>
<keyword evidence="3" id="KW-1185">Reference proteome</keyword>
<accession>A0A4U6WZI7</accession>
<name>A0A4U6WZI7_9PEZI</name>
<proteinExistence type="predicted"/>
<dbReference type="EMBL" id="PJEX01000911">
    <property type="protein sequence ID" value="TKW48538.1"/>
    <property type="molecule type" value="Genomic_DNA"/>
</dbReference>
<feature type="signal peptide" evidence="1">
    <location>
        <begin position="1"/>
        <end position="20"/>
    </location>
</feature>
<evidence type="ECO:0000313" key="2">
    <source>
        <dbReference type="EMBL" id="TKW48538.1"/>
    </source>
</evidence>
<sequence length="53" mass="5681">MLRGAPGALVFSLILELGLKEVLEGLSRLWKPSIALNQNYPNLSGLTATFLGP</sequence>
<comment type="caution">
    <text evidence="2">The sequence shown here is derived from an EMBL/GenBank/DDBJ whole genome shotgun (WGS) entry which is preliminary data.</text>
</comment>
<gene>
    <name evidence="2" type="ORF">CTA1_1845</name>
</gene>
<evidence type="ECO:0000313" key="3">
    <source>
        <dbReference type="Proteomes" id="UP000310108"/>
    </source>
</evidence>
<dbReference type="Proteomes" id="UP000310108">
    <property type="component" value="Unassembled WGS sequence"/>
</dbReference>
<feature type="chain" id="PRO_5020925355" evidence="1">
    <location>
        <begin position="21"/>
        <end position="53"/>
    </location>
</feature>
<keyword evidence="1" id="KW-0732">Signal</keyword>
<organism evidence="2 3">
    <name type="scientific">Colletotrichum tanaceti</name>
    <dbReference type="NCBI Taxonomy" id="1306861"/>
    <lineage>
        <taxon>Eukaryota</taxon>
        <taxon>Fungi</taxon>
        <taxon>Dikarya</taxon>
        <taxon>Ascomycota</taxon>
        <taxon>Pezizomycotina</taxon>
        <taxon>Sordariomycetes</taxon>
        <taxon>Hypocreomycetidae</taxon>
        <taxon>Glomerellales</taxon>
        <taxon>Glomerellaceae</taxon>
        <taxon>Colletotrichum</taxon>
        <taxon>Colletotrichum destructivum species complex</taxon>
    </lineage>
</organism>